<dbReference type="InterPro" id="IPR006016">
    <property type="entry name" value="UspA"/>
</dbReference>
<dbReference type="AlphaFoldDB" id="A0A0D7W3C6"/>
<dbReference type="InterPro" id="IPR006015">
    <property type="entry name" value="Universal_stress_UspA"/>
</dbReference>
<sequence>MKNILIPTDFSENSLNAIRYAVSLYKDAACNFYILHVEAEIDNNESNLDIHSSVINIEKTSINGFLKEFVNRVKKNVTFNKNHQFFTIANHDSLINSIREEVLLKNIDLIVMGTKGISGCSERTVGTNAGNVITKVKCNTLIVPENAKFEVPKKIAFPTDFSIFYNVNTLLPLTEIIKNNNSEIEFLHISKRDLVLNENQRINIEYLEDYFADISHGFHFLTHTKIENAIQGFVNDKDITLITMLGKNLNYFQHILFHPLAKEISYYKDVPFLVLH</sequence>
<gene>
    <name evidence="3" type="ORF">PW52_14310</name>
</gene>
<name>A0A0D7W3C6_9FLAO</name>
<comment type="similarity">
    <text evidence="1">Belongs to the universal stress protein A family.</text>
</comment>
<evidence type="ECO:0000313" key="3">
    <source>
        <dbReference type="EMBL" id="KJD33218.1"/>
    </source>
</evidence>
<dbReference type="PANTHER" id="PTHR46268">
    <property type="entry name" value="STRESS RESPONSE PROTEIN NHAX"/>
    <property type="match status" value="1"/>
</dbReference>
<dbReference type="CDD" id="cd00293">
    <property type="entry name" value="USP-like"/>
    <property type="match status" value="1"/>
</dbReference>
<comment type="caution">
    <text evidence="3">The sequence shown here is derived from an EMBL/GenBank/DDBJ whole genome shotgun (WGS) entry which is preliminary data.</text>
</comment>
<feature type="domain" description="UspA" evidence="2">
    <location>
        <begin position="1"/>
        <end position="144"/>
    </location>
</feature>
<evidence type="ECO:0000256" key="1">
    <source>
        <dbReference type="ARBA" id="ARBA00008791"/>
    </source>
</evidence>
<dbReference type="RefSeq" id="WP_044633663.1">
    <property type="nucleotide sequence ID" value="NZ_JTDW01000014.1"/>
</dbReference>
<dbReference type="EMBL" id="JTDW01000014">
    <property type="protein sequence ID" value="KJD33218.1"/>
    <property type="molecule type" value="Genomic_DNA"/>
</dbReference>
<dbReference type="OrthoDB" id="9788959at2"/>
<dbReference type="STRING" id="1435349.PW52_14310"/>
<evidence type="ECO:0000259" key="2">
    <source>
        <dbReference type="Pfam" id="PF00582"/>
    </source>
</evidence>
<dbReference type="Gene3D" id="3.40.50.12370">
    <property type="match status" value="1"/>
</dbReference>
<keyword evidence="4" id="KW-1185">Reference proteome</keyword>
<organism evidence="3 4">
    <name type="scientific">Neotamlana sedimentorum</name>
    <dbReference type="NCBI Taxonomy" id="1435349"/>
    <lineage>
        <taxon>Bacteria</taxon>
        <taxon>Pseudomonadati</taxon>
        <taxon>Bacteroidota</taxon>
        <taxon>Flavobacteriia</taxon>
        <taxon>Flavobacteriales</taxon>
        <taxon>Flavobacteriaceae</taxon>
        <taxon>Neotamlana</taxon>
    </lineage>
</organism>
<protein>
    <recommendedName>
        <fullName evidence="2">UspA domain-containing protein</fullName>
    </recommendedName>
</protein>
<reference evidence="3 4" key="1">
    <citation type="submission" date="2014-11" db="EMBL/GenBank/DDBJ databases">
        <title>Tamlana sedimentorum sp. nov., isolated from shallow sand sediments of the Sea of Japan.</title>
        <authorList>
            <person name="Romanenko L.A."/>
        </authorList>
    </citation>
    <scope>NUCLEOTIDE SEQUENCE [LARGE SCALE GENOMIC DNA]</scope>
    <source>
        <strain evidence="3 4">JCM 19808</strain>
    </source>
</reference>
<dbReference type="Pfam" id="PF00582">
    <property type="entry name" value="Usp"/>
    <property type="match status" value="1"/>
</dbReference>
<evidence type="ECO:0000313" key="4">
    <source>
        <dbReference type="Proteomes" id="UP000032578"/>
    </source>
</evidence>
<dbReference type="SUPFAM" id="SSF52402">
    <property type="entry name" value="Adenine nucleotide alpha hydrolases-like"/>
    <property type="match status" value="2"/>
</dbReference>
<dbReference type="PRINTS" id="PR01438">
    <property type="entry name" value="UNVRSLSTRESS"/>
</dbReference>
<dbReference type="PATRIC" id="fig|1435349.4.peg.886"/>
<dbReference type="PANTHER" id="PTHR46268:SF6">
    <property type="entry name" value="UNIVERSAL STRESS PROTEIN UP12"/>
    <property type="match status" value="1"/>
</dbReference>
<proteinExistence type="inferred from homology"/>
<accession>A0A0D7W3C6</accession>
<dbReference type="Proteomes" id="UP000032578">
    <property type="component" value="Unassembled WGS sequence"/>
</dbReference>